<accession>T1GI01</accession>
<dbReference type="Pfam" id="PF00069">
    <property type="entry name" value="Pkinase"/>
    <property type="match status" value="1"/>
</dbReference>
<reference evidence="14" key="1">
    <citation type="submission" date="2013-02" db="EMBL/GenBank/DDBJ databases">
        <authorList>
            <person name="Hughes D."/>
        </authorList>
    </citation>
    <scope>NUCLEOTIDE SEQUENCE</scope>
    <source>
        <strain>Durham</strain>
        <strain evidence="14">NC isolate 2 -- Noor lab</strain>
    </source>
</reference>
<keyword evidence="6" id="KW-0418">Kinase</keyword>
<keyword evidence="7 10" id="KW-0067">ATP-binding</keyword>
<sequence length="389" mass="44291">MEQLKSFVDKRYHSLIKLRSNNFETKSMRSGTTKNIPDLHALLQTTNPSVKLNNFQYSFDSNTDSYLDSNSNSTSSQSNQKFEVRHLVNQITIPRIDYQELKEATNDFNPKNSLGKGGFGYVYKGVWKKTPVAIKRLLINEGSSATFEMSIKQILNELKFLNSCRHDNILSIYGYSIGENPCLVYQLMDGGSLHDRLRAKKDSQKLSWSQRFTIAKETARGIQYLHTFQGTKPLIHGDIKPANILLDKCCQPKIGDFGLVREGLNSSIEVSAVYGTRPYLPQEYLISKCLSTKIDTYSFGIVLLEMVTGLKVYDDKRQDKHLIDHVFNSLKTVSLDSLIDKSTNMEPNTLIICEFLIKLGSSCVTKYSRNRPEMVDISTEFDSFYLSEE</sequence>
<evidence type="ECO:0000259" key="12">
    <source>
        <dbReference type="PROSITE" id="PS50011"/>
    </source>
</evidence>
<evidence type="ECO:0000256" key="10">
    <source>
        <dbReference type="PROSITE-ProRule" id="PRU10141"/>
    </source>
</evidence>
<dbReference type="InterPro" id="IPR011009">
    <property type="entry name" value="Kinase-like_dom_sf"/>
</dbReference>
<feature type="binding site" evidence="10">
    <location>
        <position position="135"/>
    </location>
    <ligand>
        <name>ATP</name>
        <dbReference type="ChEBI" id="CHEBI:30616"/>
    </ligand>
</feature>
<evidence type="ECO:0000256" key="1">
    <source>
        <dbReference type="ARBA" id="ARBA00008718"/>
    </source>
</evidence>
<comment type="catalytic activity">
    <reaction evidence="9">
        <text>L-seryl-[protein] + ATP = O-phospho-L-seryl-[protein] + ADP + H(+)</text>
        <dbReference type="Rhea" id="RHEA:17989"/>
        <dbReference type="Rhea" id="RHEA-COMP:9863"/>
        <dbReference type="Rhea" id="RHEA-COMP:11604"/>
        <dbReference type="ChEBI" id="CHEBI:15378"/>
        <dbReference type="ChEBI" id="CHEBI:29999"/>
        <dbReference type="ChEBI" id="CHEBI:30616"/>
        <dbReference type="ChEBI" id="CHEBI:83421"/>
        <dbReference type="ChEBI" id="CHEBI:456216"/>
        <dbReference type="EC" id="2.7.11.1"/>
    </reaction>
</comment>
<evidence type="ECO:0000313" key="14">
    <source>
        <dbReference type="Proteomes" id="UP000015102"/>
    </source>
</evidence>
<evidence type="ECO:0000256" key="11">
    <source>
        <dbReference type="RuleBase" id="RU000304"/>
    </source>
</evidence>
<evidence type="ECO:0000256" key="6">
    <source>
        <dbReference type="ARBA" id="ARBA00022777"/>
    </source>
</evidence>
<evidence type="ECO:0000256" key="5">
    <source>
        <dbReference type="ARBA" id="ARBA00022741"/>
    </source>
</evidence>
<evidence type="ECO:0000313" key="13">
    <source>
        <dbReference type="EnsemblMetazoa" id="MESCA003067-PA"/>
    </source>
</evidence>
<proteinExistence type="inferred from homology"/>
<dbReference type="Proteomes" id="UP000015102">
    <property type="component" value="Unassembled WGS sequence"/>
</dbReference>
<keyword evidence="5 10" id="KW-0547">Nucleotide-binding</keyword>
<dbReference type="GO" id="GO:0005524">
    <property type="term" value="F:ATP binding"/>
    <property type="evidence" value="ECO:0007669"/>
    <property type="project" value="UniProtKB-UniRule"/>
</dbReference>
<dbReference type="SMART" id="SM00220">
    <property type="entry name" value="S_TKc"/>
    <property type="match status" value="1"/>
</dbReference>
<dbReference type="EMBL" id="CAQQ02390494">
    <property type="status" value="NOT_ANNOTATED_CDS"/>
    <property type="molecule type" value="Genomic_DNA"/>
</dbReference>
<comment type="similarity">
    <text evidence="1">Belongs to the protein kinase superfamily. TKL Ser/Thr protein kinase family. Pelle subfamily.</text>
</comment>
<evidence type="ECO:0000256" key="7">
    <source>
        <dbReference type="ARBA" id="ARBA00022840"/>
    </source>
</evidence>
<dbReference type="AlphaFoldDB" id="T1GI01"/>
<dbReference type="InterPro" id="IPR017441">
    <property type="entry name" value="Protein_kinase_ATP_BS"/>
</dbReference>
<protein>
    <recommendedName>
        <fullName evidence="2">non-specific serine/threonine protein kinase</fullName>
        <ecNumber evidence="2">2.7.11.1</ecNumber>
    </recommendedName>
</protein>
<evidence type="ECO:0000256" key="8">
    <source>
        <dbReference type="ARBA" id="ARBA00047899"/>
    </source>
</evidence>
<dbReference type="STRING" id="36166.T1GI01"/>
<dbReference type="EC" id="2.7.11.1" evidence="2"/>
<dbReference type="PROSITE" id="PS00107">
    <property type="entry name" value="PROTEIN_KINASE_ATP"/>
    <property type="match status" value="1"/>
</dbReference>
<dbReference type="PROSITE" id="PS00108">
    <property type="entry name" value="PROTEIN_KINASE_ST"/>
    <property type="match status" value="1"/>
</dbReference>
<reference evidence="13" key="2">
    <citation type="submission" date="2015-06" db="UniProtKB">
        <authorList>
            <consortium name="EnsemblMetazoa"/>
        </authorList>
    </citation>
    <scope>IDENTIFICATION</scope>
</reference>
<dbReference type="GO" id="GO:0005886">
    <property type="term" value="C:plasma membrane"/>
    <property type="evidence" value="ECO:0007669"/>
    <property type="project" value="TreeGrafter"/>
</dbReference>
<keyword evidence="4" id="KW-0808">Transferase</keyword>
<dbReference type="PANTHER" id="PTHR27001">
    <property type="entry name" value="OS01G0253100 PROTEIN"/>
    <property type="match status" value="1"/>
</dbReference>
<name>T1GI01_MEGSC</name>
<dbReference type="InterPro" id="IPR008271">
    <property type="entry name" value="Ser/Thr_kinase_AS"/>
</dbReference>
<keyword evidence="3 11" id="KW-0723">Serine/threonine-protein kinase</keyword>
<dbReference type="OMA" id="HNLVDWM"/>
<dbReference type="InterPro" id="IPR000719">
    <property type="entry name" value="Prot_kinase_dom"/>
</dbReference>
<keyword evidence="14" id="KW-1185">Reference proteome</keyword>
<dbReference type="PANTHER" id="PTHR27001:SF931">
    <property type="entry name" value="OS11G0664100 PROTEIN"/>
    <property type="match status" value="1"/>
</dbReference>
<feature type="domain" description="Protein kinase" evidence="12">
    <location>
        <begin position="108"/>
        <end position="385"/>
    </location>
</feature>
<dbReference type="FunFam" id="1.10.510.10:FF:000754">
    <property type="entry name" value="Interleukin-1 receptor-associated kinase"/>
    <property type="match status" value="1"/>
</dbReference>
<organism evidence="13 14">
    <name type="scientific">Megaselia scalaris</name>
    <name type="common">Humpbacked fly</name>
    <name type="synonym">Phora scalaris</name>
    <dbReference type="NCBI Taxonomy" id="36166"/>
    <lineage>
        <taxon>Eukaryota</taxon>
        <taxon>Metazoa</taxon>
        <taxon>Ecdysozoa</taxon>
        <taxon>Arthropoda</taxon>
        <taxon>Hexapoda</taxon>
        <taxon>Insecta</taxon>
        <taxon>Pterygota</taxon>
        <taxon>Neoptera</taxon>
        <taxon>Endopterygota</taxon>
        <taxon>Diptera</taxon>
        <taxon>Brachycera</taxon>
        <taxon>Muscomorpha</taxon>
        <taxon>Platypezoidea</taxon>
        <taxon>Phoridae</taxon>
        <taxon>Megaseliini</taxon>
        <taxon>Megaselia</taxon>
    </lineage>
</organism>
<dbReference type="EnsemblMetazoa" id="MESCA003067-RA">
    <property type="protein sequence ID" value="MESCA003067-PA"/>
    <property type="gene ID" value="MESCA003067"/>
</dbReference>
<evidence type="ECO:0000256" key="4">
    <source>
        <dbReference type="ARBA" id="ARBA00022679"/>
    </source>
</evidence>
<evidence type="ECO:0000256" key="3">
    <source>
        <dbReference type="ARBA" id="ARBA00022527"/>
    </source>
</evidence>
<dbReference type="Gene3D" id="3.30.200.20">
    <property type="entry name" value="Phosphorylase Kinase, domain 1"/>
    <property type="match status" value="1"/>
</dbReference>
<dbReference type="HOGENOM" id="CLU_000288_21_15_1"/>
<evidence type="ECO:0000256" key="9">
    <source>
        <dbReference type="ARBA" id="ARBA00048679"/>
    </source>
</evidence>
<comment type="catalytic activity">
    <reaction evidence="8">
        <text>L-threonyl-[protein] + ATP = O-phospho-L-threonyl-[protein] + ADP + H(+)</text>
        <dbReference type="Rhea" id="RHEA:46608"/>
        <dbReference type="Rhea" id="RHEA-COMP:11060"/>
        <dbReference type="Rhea" id="RHEA-COMP:11605"/>
        <dbReference type="ChEBI" id="CHEBI:15378"/>
        <dbReference type="ChEBI" id="CHEBI:30013"/>
        <dbReference type="ChEBI" id="CHEBI:30616"/>
        <dbReference type="ChEBI" id="CHEBI:61977"/>
        <dbReference type="ChEBI" id="CHEBI:456216"/>
        <dbReference type="EC" id="2.7.11.1"/>
    </reaction>
</comment>
<dbReference type="SUPFAM" id="SSF56112">
    <property type="entry name" value="Protein kinase-like (PK-like)"/>
    <property type="match status" value="1"/>
</dbReference>
<evidence type="ECO:0000256" key="2">
    <source>
        <dbReference type="ARBA" id="ARBA00012513"/>
    </source>
</evidence>
<dbReference type="GO" id="GO:0004674">
    <property type="term" value="F:protein serine/threonine kinase activity"/>
    <property type="evidence" value="ECO:0007669"/>
    <property type="project" value="UniProtKB-KW"/>
</dbReference>
<dbReference type="PROSITE" id="PS50011">
    <property type="entry name" value="PROTEIN_KINASE_DOM"/>
    <property type="match status" value="1"/>
</dbReference>
<dbReference type="Gene3D" id="1.10.510.10">
    <property type="entry name" value="Transferase(Phosphotransferase) domain 1"/>
    <property type="match status" value="1"/>
</dbReference>